<keyword evidence="6 9" id="KW-0472">Membrane</keyword>
<dbReference type="RefSeq" id="WP_216325115.1">
    <property type="nucleotide sequence ID" value="NZ_JAHKRT010000006.1"/>
</dbReference>
<keyword evidence="10" id="KW-0969">Cilium</keyword>
<keyword evidence="4 9" id="KW-0812">Transmembrane</keyword>
<reference evidence="10 11" key="1">
    <citation type="submission" date="2021-06" db="EMBL/GenBank/DDBJ databases">
        <title>Sphingomonas sp. XMGL2, whole genome shotgun sequencing project.</title>
        <authorList>
            <person name="Zhao G."/>
            <person name="Shen L."/>
        </authorList>
    </citation>
    <scope>NUCLEOTIDE SEQUENCE [LARGE SCALE GENOMIC DNA]</scope>
    <source>
        <strain evidence="10 11">XMGL2</strain>
    </source>
</reference>
<keyword evidence="11" id="KW-1185">Reference proteome</keyword>
<name>A0ABS6BLW7_9SPHN</name>
<protein>
    <submittedName>
        <fullName evidence="10">Flagellar biosynthetic protein FliO</fullName>
    </submittedName>
</protein>
<dbReference type="Pfam" id="PF04347">
    <property type="entry name" value="FliO"/>
    <property type="match status" value="1"/>
</dbReference>
<evidence type="ECO:0000256" key="4">
    <source>
        <dbReference type="ARBA" id="ARBA00022692"/>
    </source>
</evidence>
<evidence type="ECO:0000313" key="10">
    <source>
        <dbReference type="EMBL" id="MBU3078607.1"/>
    </source>
</evidence>
<keyword evidence="10" id="KW-0966">Cell projection</keyword>
<evidence type="ECO:0000256" key="1">
    <source>
        <dbReference type="ARBA" id="ARBA00004117"/>
    </source>
</evidence>
<evidence type="ECO:0000256" key="2">
    <source>
        <dbReference type="ARBA" id="ARBA00004236"/>
    </source>
</evidence>
<accession>A0ABS6BLW7</accession>
<comment type="subcellular location">
    <subcellularLocation>
        <location evidence="1">Bacterial flagellum basal body</location>
    </subcellularLocation>
    <subcellularLocation>
        <location evidence="2">Cell membrane</location>
    </subcellularLocation>
</comment>
<evidence type="ECO:0000256" key="5">
    <source>
        <dbReference type="ARBA" id="ARBA00022989"/>
    </source>
</evidence>
<dbReference type="PANTHER" id="PTHR38766:SF1">
    <property type="entry name" value="FLAGELLAR PROTEIN FLIO"/>
    <property type="match status" value="1"/>
</dbReference>
<comment type="similarity">
    <text evidence="8">Belongs to the FliO/MopB family.</text>
</comment>
<evidence type="ECO:0000256" key="7">
    <source>
        <dbReference type="ARBA" id="ARBA00023143"/>
    </source>
</evidence>
<comment type="caution">
    <text evidence="10">The sequence shown here is derived from an EMBL/GenBank/DDBJ whole genome shotgun (WGS) entry which is preliminary data.</text>
</comment>
<keyword evidence="10" id="KW-0282">Flagellum</keyword>
<keyword evidence="5 9" id="KW-1133">Transmembrane helix</keyword>
<evidence type="ECO:0000256" key="8">
    <source>
        <dbReference type="ARBA" id="ARBA00037937"/>
    </source>
</evidence>
<keyword evidence="7" id="KW-0975">Bacterial flagellum</keyword>
<dbReference type="InterPro" id="IPR052205">
    <property type="entry name" value="FliO/MopB"/>
</dbReference>
<gene>
    <name evidence="10" type="ORF">KOF26_12075</name>
</gene>
<sequence length="105" mass="11350">MDFLALLRTFGALGVVLGLLVGALWLVRRYNIKLPGGMVVGHNGERRLAVVERISIDARRSVALIRRDDTEHLVMIAPEGLLLLDAAPGTSTRPPVARKAGFPNA</sequence>
<evidence type="ECO:0000256" key="9">
    <source>
        <dbReference type="SAM" id="Phobius"/>
    </source>
</evidence>
<evidence type="ECO:0000256" key="6">
    <source>
        <dbReference type="ARBA" id="ARBA00023136"/>
    </source>
</evidence>
<dbReference type="InterPro" id="IPR022781">
    <property type="entry name" value="Flagellar_biosynth_FliO"/>
</dbReference>
<proteinExistence type="inferred from homology"/>
<dbReference type="PANTHER" id="PTHR38766">
    <property type="entry name" value="FLAGELLAR PROTEIN FLIO"/>
    <property type="match status" value="1"/>
</dbReference>
<evidence type="ECO:0000313" key="11">
    <source>
        <dbReference type="Proteomes" id="UP000776276"/>
    </source>
</evidence>
<dbReference type="EMBL" id="JAHKRT010000006">
    <property type="protein sequence ID" value="MBU3078607.1"/>
    <property type="molecule type" value="Genomic_DNA"/>
</dbReference>
<keyword evidence="3" id="KW-1003">Cell membrane</keyword>
<feature type="transmembrane region" description="Helical" evidence="9">
    <location>
        <begin position="6"/>
        <end position="27"/>
    </location>
</feature>
<evidence type="ECO:0000256" key="3">
    <source>
        <dbReference type="ARBA" id="ARBA00022475"/>
    </source>
</evidence>
<organism evidence="10 11">
    <name type="scientific">Sphingomonas quercus</name>
    <dbReference type="NCBI Taxonomy" id="2842451"/>
    <lineage>
        <taxon>Bacteria</taxon>
        <taxon>Pseudomonadati</taxon>
        <taxon>Pseudomonadota</taxon>
        <taxon>Alphaproteobacteria</taxon>
        <taxon>Sphingomonadales</taxon>
        <taxon>Sphingomonadaceae</taxon>
        <taxon>Sphingomonas</taxon>
    </lineage>
</organism>
<dbReference type="Proteomes" id="UP000776276">
    <property type="component" value="Unassembled WGS sequence"/>
</dbReference>